<feature type="transmembrane region" description="Helical" evidence="7">
    <location>
        <begin position="140"/>
        <end position="171"/>
    </location>
</feature>
<evidence type="ECO:0000313" key="9">
    <source>
        <dbReference type="Proteomes" id="UP001208938"/>
    </source>
</evidence>
<comment type="caution">
    <text evidence="8">The sequence shown here is derived from an EMBL/GenBank/DDBJ whole genome shotgun (WGS) entry which is preliminary data.</text>
</comment>
<dbReference type="Pfam" id="PF03631">
    <property type="entry name" value="Virul_fac_BrkB"/>
    <property type="match status" value="1"/>
</dbReference>
<evidence type="ECO:0000256" key="7">
    <source>
        <dbReference type="SAM" id="Phobius"/>
    </source>
</evidence>
<reference evidence="8 9" key="1">
    <citation type="submission" date="2022-10" db="EMBL/GenBank/DDBJ databases">
        <title>Pararhodobacter sp. nov., isolated from marine algae.</title>
        <authorList>
            <person name="Choi B.J."/>
            <person name="Kim J.M."/>
            <person name="Lee J.K."/>
            <person name="Choi D.G."/>
            <person name="Jeon C.O."/>
        </authorList>
    </citation>
    <scope>NUCLEOTIDE SEQUENCE [LARGE SCALE GENOMIC DNA]</scope>
    <source>
        <strain evidence="8 9">ZQ420</strain>
    </source>
</reference>
<sequence length="305" mass="32097">MTDSPIPARRSSLRGFAMRLYVGIGEDQIGLLAAGIAFYALLAIFPALASIMAILGIFFDSAEITGPLAEATASMPPSAAQLILNQANGVTGSDSSSLGLAAGIGILVALYSTARGMRHLIQGLNVAFNRVETRSFLRRWFTIVVLSVFVVAGVILGLGAIAVIPVLLQLLPLDVATQASISFARWVALFALSTGGIAMIYRFGPSRRHHQWQWIWPGAVVACLMWVIASAGFSIYAENFASYQESFGALAGVIVLLTWLWLSAYVLLLGAELNAALEASTHPVDAGGPSDTAASDGASESIPTD</sequence>
<keyword evidence="3 7" id="KW-0812">Transmembrane</keyword>
<comment type="subcellular location">
    <subcellularLocation>
        <location evidence="1">Cell membrane</location>
        <topology evidence="1">Multi-pass membrane protein</topology>
    </subcellularLocation>
</comment>
<proteinExistence type="predicted"/>
<evidence type="ECO:0000256" key="6">
    <source>
        <dbReference type="SAM" id="MobiDB-lite"/>
    </source>
</evidence>
<dbReference type="EMBL" id="JAPDFL010000001">
    <property type="protein sequence ID" value="MCW1930933.1"/>
    <property type="molecule type" value="Genomic_DNA"/>
</dbReference>
<protein>
    <submittedName>
        <fullName evidence="8">YihY/virulence factor BrkB family protein</fullName>
    </submittedName>
</protein>
<keyword evidence="4 7" id="KW-1133">Transmembrane helix</keyword>
<accession>A0ABT3GTQ3</accession>
<feature type="transmembrane region" description="Helical" evidence="7">
    <location>
        <begin position="249"/>
        <end position="268"/>
    </location>
</feature>
<feature type="transmembrane region" description="Helical" evidence="7">
    <location>
        <begin position="215"/>
        <end position="237"/>
    </location>
</feature>
<feature type="transmembrane region" description="Helical" evidence="7">
    <location>
        <begin position="29"/>
        <end position="59"/>
    </location>
</feature>
<feature type="transmembrane region" description="Helical" evidence="7">
    <location>
        <begin position="183"/>
        <end position="203"/>
    </location>
</feature>
<organism evidence="8 9">
    <name type="scientific">Pararhodobacter zhoushanensis</name>
    <dbReference type="NCBI Taxonomy" id="2479545"/>
    <lineage>
        <taxon>Bacteria</taxon>
        <taxon>Pseudomonadati</taxon>
        <taxon>Pseudomonadota</taxon>
        <taxon>Alphaproteobacteria</taxon>
        <taxon>Rhodobacterales</taxon>
        <taxon>Paracoccaceae</taxon>
        <taxon>Pararhodobacter</taxon>
    </lineage>
</organism>
<gene>
    <name evidence="8" type="ORF">OKW52_01260</name>
</gene>
<dbReference type="InterPro" id="IPR017039">
    <property type="entry name" value="Virul_fac_BrkB"/>
</dbReference>
<evidence type="ECO:0000256" key="5">
    <source>
        <dbReference type="ARBA" id="ARBA00023136"/>
    </source>
</evidence>
<dbReference type="PANTHER" id="PTHR30213:SF0">
    <property type="entry name" value="UPF0761 MEMBRANE PROTEIN YIHY"/>
    <property type="match status" value="1"/>
</dbReference>
<dbReference type="Proteomes" id="UP001208938">
    <property type="component" value="Unassembled WGS sequence"/>
</dbReference>
<evidence type="ECO:0000256" key="1">
    <source>
        <dbReference type="ARBA" id="ARBA00004651"/>
    </source>
</evidence>
<dbReference type="NCBIfam" id="TIGR00765">
    <property type="entry name" value="yihY_not_rbn"/>
    <property type="match status" value="1"/>
</dbReference>
<keyword evidence="9" id="KW-1185">Reference proteome</keyword>
<evidence type="ECO:0000256" key="4">
    <source>
        <dbReference type="ARBA" id="ARBA00022989"/>
    </source>
</evidence>
<feature type="transmembrane region" description="Helical" evidence="7">
    <location>
        <begin position="97"/>
        <end position="114"/>
    </location>
</feature>
<keyword evidence="2" id="KW-1003">Cell membrane</keyword>
<evidence type="ECO:0000256" key="3">
    <source>
        <dbReference type="ARBA" id="ARBA00022692"/>
    </source>
</evidence>
<evidence type="ECO:0000256" key="2">
    <source>
        <dbReference type="ARBA" id="ARBA00022475"/>
    </source>
</evidence>
<keyword evidence="5 7" id="KW-0472">Membrane</keyword>
<evidence type="ECO:0000313" key="8">
    <source>
        <dbReference type="EMBL" id="MCW1930933.1"/>
    </source>
</evidence>
<dbReference type="RefSeq" id="WP_264504098.1">
    <property type="nucleotide sequence ID" value="NZ_JAPDFL010000001.1"/>
</dbReference>
<dbReference type="PIRSF" id="PIRSF035875">
    <property type="entry name" value="RNase_BN"/>
    <property type="match status" value="1"/>
</dbReference>
<feature type="region of interest" description="Disordered" evidence="6">
    <location>
        <begin position="286"/>
        <end position="305"/>
    </location>
</feature>
<name>A0ABT3GTQ3_9RHOB</name>
<dbReference type="PANTHER" id="PTHR30213">
    <property type="entry name" value="INNER MEMBRANE PROTEIN YHJD"/>
    <property type="match status" value="1"/>
</dbReference>